<accession>A0A0L6VDU7</accession>
<sequence length="300" mass="32883">MGCWGVCLKSREINVCLNANYIRKYVSTSCNIYIVRAAKFHYLMLASFQPPLDSSTNPDIYCSTEHDPDKRMSGVLLDPGRLSNIQEGGESANPGSRRKKLGHSNGEGRGSWGVTARLIRLIGIGMHLAPKDIYPRIYCFNSMQLAQSPVPNTTGVAYLAQQLAKLAYCPAIPQAEFAAAAFACQPRHVICWVGLGGSETVRNFCEVLAEIVASYFVIFGSHTNRCSIVVIRDHLEKTPLLAWLLSRSVCFAQVMGGPQTAGDICHFYAIQQYSPSPIYDQRTPGDVGPPAVHRSVGTVR</sequence>
<evidence type="ECO:0000313" key="2">
    <source>
        <dbReference type="EMBL" id="KNZ58946.1"/>
    </source>
</evidence>
<feature type="region of interest" description="Disordered" evidence="1">
    <location>
        <begin position="86"/>
        <end position="108"/>
    </location>
</feature>
<dbReference type="EMBL" id="LAVV01006646">
    <property type="protein sequence ID" value="KNZ58946.1"/>
    <property type="molecule type" value="Genomic_DNA"/>
</dbReference>
<protein>
    <submittedName>
        <fullName evidence="2">Uncharacterized protein</fullName>
    </submittedName>
</protein>
<evidence type="ECO:0000256" key="1">
    <source>
        <dbReference type="SAM" id="MobiDB-lite"/>
    </source>
</evidence>
<dbReference type="Proteomes" id="UP000037035">
    <property type="component" value="Unassembled WGS sequence"/>
</dbReference>
<name>A0A0L6VDU7_9BASI</name>
<dbReference type="VEuPathDB" id="FungiDB:VP01_1828g4"/>
<keyword evidence="3" id="KW-1185">Reference proteome</keyword>
<reference evidence="2 3" key="1">
    <citation type="submission" date="2015-08" db="EMBL/GenBank/DDBJ databases">
        <title>Next Generation Sequencing and Analysis of the Genome of Puccinia sorghi L Schw, the Causal Agent of Maize Common Rust.</title>
        <authorList>
            <person name="Rochi L."/>
            <person name="Burguener G."/>
            <person name="Darino M."/>
            <person name="Turjanski A."/>
            <person name="Kreff E."/>
            <person name="Dieguez M.J."/>
            <person name="Sacco F."/>
        </authorList>
    </citation>
    <scope>NUCLEOTIDE SEQUENCE [LARGE SCALE GENOMIC DNA]</scope>
    <source>
        <strain evidence="2 3">RO10H11247</strain>
    </source>
</reference>
<proteinExistence type="predicted"/>
<evidence type="ECO:0000313" key="3">
    <source>
        <dbReference type="Proteomes" id="UP000037035"/>
    </source>
</evidence>
<dbReference type="AlphaFoldDB" id="A0A0L6VDU7"/>
<gene>
    <name evidence="2" type="ORF">VP01_1828g4</name>
</gene>
<comment type="caution">
    <text evidence="2">The sequence shown here is derived from an EMBL/GenBank/DDBJ whole genome shotgun (WGS) entry which is preliminary data.</text>
</comment>
<organism evidence="2 3">
    <name type="scientific">Puccinia sorghi</name>
    <dbReference type="NCBI Taxonomy" id="27349"/>
    <lineage>
        <taxon>Eukaryota</taxon>
        <taxon>Fungi</taxon>
        <taxon>Dikarya</taxon>
        <taxon>Basidiomycota</taxon>
        <taxon>Pucciniomycotina</taxon>
        <taxon>Pucciniomycetes</taxon>
        <taxon>Pucciniales</taxon>
        <taxon>Pucciniaceae</taxon>
        <taxon>Puccinia</taxon>
    </lineage>
</organism>